<dbReference type="SMART" id="SM00913">
    <property type="entry name" value="IBN_N"/>
    <property type="match status" value="1"/>
</dbReference>
<dbReference type="Gene3D" id="1.25.10.10">
    <property type="entry name" value="Leucine-rich Repeat Variant"/>
    <property type="match status" value="1"/>
</dbReference>
<dbReference type="Pfam" id="PF03378">
    <property type="entry name" value="CAS_CSE1"/>
    <property type="match status" value="1"/>
</dbReference>
<keyword evidence="5" id="KW-0813">Transport</keyword>
<reference evidence="11" key="1">
    <citation type="journal article" date="2014" name="PLoS ONE">
        <title>Transcriptome-Based Identification of ABC Transporters in the Western Tarnished Plant Bug Lygus hesperus.</title>
        <authorList>
            <person name="Hull J.J."/>
            <person name="Chaney K."/>
            <person name="Geib S.M."/>
            <person name="Fabrick J.A."/>
            <person name="Brent C.S."/>
            <person name="Walsh D."/>
            <person name="Lavine L.C."/>
        </authorList>
    </citation>
    <scope>NUCLEOTIDE SEQUENCE</scope>
</reference>
<dbReference type="GO" id="GO:0006611">
    <property type="term" value="P:protein export from nucleus"/>
    <property type="evidence" value="ECO:0007669"/>
    <property type="project" value="TreeGrafter"/>
</dbReference>
<dbReference type="GO" id="GO:0006606">
    <property type="term" value="P:protein import into nucleus"/>
    <property type="evidence" value="ECO:0007669"/>
    <property type="project" value="TreeGrafter"/>
</dbReference>
<keyword evidence="6" id="KW-0963">Cytoplasm</keyword>
<evidence type="ECO:0000256" key="6">
    <source>
        <dbReference type="ARBA" id="ARBA00022490"/>
    </source>
</evidence>
<dbReference type="InterPro" id="IPR016024">
    <property type="entry name" value="ARM-type_fold"/>
</dbReference>
<protein>
    <recommendedName>
        <fullName evidence="4">Exportin-2</fullName>
    </recommendedName>
    <alternativeName>
        <fullName evidence="9">Importin-alpha re-exporter</fullName>
    </alternativeName>
</protein>
<keyword evidence="7" id="KW-0653">Protein transport</keyword>
<comment type="similarity">
    <text evidence="3">Belongs to the XPO2/CSE1 family.</text>
</comment>
<dbReference type="Pfam" id="PF03810">
    <property type="entry name" value="IBN_N"/>
    <property type="match status" value="1"/>
</dbReference>
<dbReference type="InterPro" id="IPR013713">
    <property type="entry name" value="XPO2_central"/>
</dbReference>
<dbReference type="SUPFAM" id="SSF48371">
    <property type="entry name" value="ARM repeat"/>
    <property type="match status" value="1"/>
</dbReference>
<feature type="domain" description="Importin N-terminal" evidence="10">
    <location>
        <begin position="29"/>
        <end position="103"/>
    </location>
</feature>
<dbReference type="InterPro" id="IPR005043">
    <property type="entry name" value="XPO2_C"/>
</dbReference>
<dbReference type="EMBL" id="GBHO01035627">
    <property type="protein sequence ID" value="JAG07977.1"/>
    <property type="molecule type" value="Transcribed_RNA"/>
</dbReference>
<organism evidence="11">
    <name type="scientific">Lygus hesperus</name>
    <name type="common">Western plant bug</name>
    <dbReference type="NCBI Taxonomy" id="30085"/>
    <lineage>
        <taxon>Eukaryota</taxon>
        <taxon>Metazoa</taxon>
        <taxon>Ecdysozoa</taxon>
        <taxon>Arthropoda</taxon>
        <taxon>Hexapoda</taxon>
        <taxon>Insecta</taxon>
        <taxon>Pterygota</taxon>
        <taxon>Neoptera</taxon>
        <taxon>Paraneoptera</taxon>
        <taxon>Hemiptera</taxon>
        <taxon>Heteroptera</taxon>
        <taxon>Panheteroptera</taxon>
        <taxon>Cimicomorpha</taxon>
        <taxon>Miridae</taxon>
        <taxon>Mirini</taxon>
        <taxon>Lygus</taxon>
    </lineage>
</organism>
<evidence type="ECO:0000256" key="5">
    <source>
        <dbReference type="ARBA" id="ARBA00022448"/>
    </source>
</evidence>
<dbReference type="PANTHER" id="PTHR10997">
    <property type="entry name" value="IMPORTIN-7, 8, 11"/>
    <property type="match status" value="1"/>
</dbReference>
<dbReference type="InterPro" id="IPR011989">
    <property type="entry name" value="ARM-like"/>
</dbReference>
<evidence type="ECO:0000256" key="7">
    <source>
        <dbReference type="ARBA" id="ARBA00022927"/>
    </source>
</evidence>
<accession>A0A0A9WHR6</accession>
<evidence type="ECO:0000256" key="2">
    <source>
        <dbReference type="ARBA" id="ARBA00004496"/>
    </source>
</evidence>
<dbReference type="GO" id="GO:0005635">
    <property type="term" value="C:nuclear envelope"/>
    <property type="evidence" value="ECO:0007669"/>
    <property type="project" value="TreeGrafter"/>
</dbReference>
<proteinExistence type="inferred from homology"/>
<dbReference type="PANTHER" id="PTHR10997:SF8">
    <property type="entry name" value="EXPORTIN-2"/>
    <property type="match status" value="1"/>
</dbReference>
<dbReference type="AlphaFoldDB" id="A0A0A9WHR6"/>
<dbReference type="GO" id="GO:0005829">
    <property type="term" value="C:cytosol"/>
    <property type="evidence" value="ECO:0007669"/>
    <property type="project" value="TreeGrafter"/>
</dbReference>
<dbReference type="Pfam" id="PF08506">
    <property type="entry name" value="Cse1"/>
    <property type="match status" value="1"/>
</dbReference>
<dbReference type="InterPro" id="IPR001494">
    <property type="entry name" value="Importin-beta_N"/>
</dbReference>
<gene>
    <name evidence="11" type="primary">cse1l</name>
    <name evidence="11" type="ORF">CM83_42371</name>
</gene>
<evidence type="ECO:0000256" key="9">
    <source>
        <dbReference type="ARBA" id="ARBA00030693"/>
    </source>
</evidence>
<keyword evidence="8" id="KW-0539">Nucleus</keyword>
<dbReference type="GO" id="GO:0031267">
    <property type="term" value="F:small GTPase binding"/>
    <property type="evidence" value="ECO:0007669"/>
    <property type="project" value="InterPro"/>
</dbReference>
<dbReference type="FunFam" id="1.25.10.10:FF:000057">
    <property type="entry name" value="Exportin-2 isoform 1"/>
    <property type="match status" value="1"/>
</dbReference>
<evidence type="ECO:0000256" key="3">
    <source>
        <dbReference type="ARBA" id="ARBA00008669"/>
    </source>
</evidence>
<comment type="subcellular location">
    <subcellularLocation>
        <location evidence="2">Cytoplasm</location>
    </subcellularLocation>
    <subcellularLocation>
        <location evidence="1">Nucleus</location>
    </subcellularLocation>
</comment>
<name>A0A0A9WHR6_LYGHE</name>
<evidence type="ECO:0000256" key="1">
    <source>
        <dbReference type="ARBA" id="ARBA00004123"/>
    </source>
</evidence>
<dbReference type="GO" id="GO:0005049">
    <property type="term" value="F:nuclear export signal receptor activity"/>
    <property type="evidence" value="ECO:0007669"/>
    <property type="project" value="TreeGrafter"/>
</dbReference>
<evidence type="ECO:0000313" key="11">
    <source>
        <dbReference type="EMBL" id="JAG07977.1"/>
    </source>
</evidence>
<evidence type="ECO:0000259" key="10">
    <source>
        <dbReference type="PROSITE" id="PS50166"/>
    </source>
</evidence>
<sequence length="942" mass="107544">MEITEENLKTLSDYLLQTLDPNPDVRRPSEKFLESVEANKNYPILLLNLINLPNADPTIKVAGAITFKNYVKRNWPMSEEGVDRIHPDDRDQVKVLIVDIMLISPPAVQKQLSDAINIIGKSDFPRKWPTLLTHMIGKFQTGDFHVINGILQTAHSIFKRYRYEFKSQVLWEEIKFVLDEFSKPLTELFTATHGLISTHASNPQALKVIYSSLLLILKIFYSLNFQDLPEFFEDNIELWMKLSHELLVSDIKGIESSNDSEAGLIDELKTQIINNVQLYAQKYDEEFRPYLPGFVTDVWNLLVTTGLQTKYDAVVSGALQFLSTVAERDHYKYLFENPEVLSSICEKVIIPNIHFREMDEELFEDNPEEYIRRDIEGSDIETRRRAACDLVKILAIHFDEQVSKIFSQFVQRMLNEYSASADKWRQKDTALYIVTCLAERGSTNKHGVTKTCSMVNLGDFANMSILPELTKDVDTSPVIKADCIKYLIKFRSVLPPQMLQQAIPALIQHCTAKATVVHTYAACALEKFMIVRHNGVLVIDQQVLAPYAGDLLKGLFGIFSIPGSEENEYSMKAIMRSFSTLKETVIPFLGEILPTLTQKMMEAAKNPKKPHFNHYLFETLVLSIRIVCDKNPGNVVSFEETLFPVFQIILQKDVQEFVPYVMQLLSMMLELHPDISGPYIDLYPCLLSPAIWERTGNVKGLSRLIRAYIKKASPEQFKDQLKLPAILGVFQKLISMKSSDHEGFAIMQTMMKHCPNDLLEPFIKQIFLLLFQRLTSSKTTKYIKCILVFFCFFALRYGATEFIDLVDSIQPMMFAMILEKLFVPDAQKIDGKTERRIAAIGLAKFLCEGKQLKEGQYVNQWPVLLNVLTNLVELPVDESTHPEDHYVDVETITGYEGSYNELVFVGQAHEDPIKGMVDTSLCSQLAGSLSPNQQQQLKAYFL</sequence>
<reference evidence="11" key="2">
    <citation type="submission" date="2014-07" db="EMBL/GenBank/DDBJ databases">
        <authorList>
            <person name="Hull J."/>
        </authorList>
    </citation>
    <scope>NUCLEOTIDE SEQUENCE</scope>
</reference>
<dbReference type="PROSITE" id="PS50166">
    <property type="entry name" value="IMPORTIN_B_NT"/>
    <property type="match status" value="1"/>
</dbReference>
<evidence type="ECO:0000256" key="8">
    <source>
        <dbReference type="ARBA" id="ARBA00023242"/>
    </source>
</evidence>
<evidence type="ECO:0000256" key="4">
    <source>
        <dbReference type="ARBA" id="ARBA00018945"/>
    </source>
</evidence>